<dbReference type="OrthoDB" id="6713201at2"/>
<feature type="region of interest" description="Disordered" evidence="2">
    <location>
        <begin position="178"/>
        <end position="306"/>
    </location>
</feature>
<name>A0A1G6HWA6_9GAMM</name>
<dbReference type="Proteomes" id="UP000242501">
    <property type="component" value="Unassembled WGS sequence"/>
</dbReference>
<evidence type="ECO:0000313" key="3">
    <source>
        <dbReference type="EMBL" id="SDB98511.1"/>
    </source>
</evidence>
<evidence type="ECO:0000256" key="1">
    <source>
        <dbReference type="SAM" id="Coils"/>
    </source>
</evidence>
<feature type="compositionally biased region" description="Basic and acidic residues" evidence="2">
    <location>
        <begin position="219"/>
        <end position="230"/>
    </location>
</feature>
<feature type="compositionally biased region" description="Polar residues" evidence="2">
    <location>
        <begin position="231"/>
        <end position="246"/>
    </location>
</feature>
<feature type="coiled-coil region" evidence="1">
    <location>
        <begin position="143"/>
        <end position="171"/>
    </location>
</feature>
<protein>
    <recommendedName>
        <fullName evidence="5">FimV domain-containing protein</fullName>
    </recommendedName>
</protein>
<keyword evidence="4" id="KW-1185">Reference proteome</keyword>
<feature type="region of interest" description="Disordered" evidence="2">
    <location>
        <begin position="368"/>
        <end position="400"/>
    </location>
</feature>
<reference evidence="4" key="1">
    <citation type="submission" date="2016-09" db="EMBL/GenBank/DDBJ databases">
        <authorList>
            <person name="Varghese N."/>
            <person name="Submissions S."/>
        </authorList>
    </citation>
    <scope>NUCLEOTIDE SEQUENCE [LARGE SCALE GENOMIC DNA]</scope>
    <source>
        <strain evidence="4">ANC 4422</strain>
    </source>
</reference>
<evidence type="ECO:0000313" key="4">
    <source>
        <dbReference type="Proteomes" id="UP000242501"/>
    </source>
</evidence>
<dbReference type="EMBL" id="FMYL01000007">
    <property type="protein sequence ID" value="SDB98511.1"/>
    <property type="molecule type" value="Genomic_DNA"/>
</dbReference>
<keyword evidence="1" id="KW-0175">Coiled coil</keyword>
<dbReference type="RefSeq" id="WP_092748536.1">
    <property type="nucleotide sequence ID" value="NZ_FMYL01000007.1"/>
</dbReference>
<proteinExistence type="predicted"/>
<sequence length="531" mass="60107">MLIYIIPCIILLAVALFLKKREQANKDDSADNKSRKVKEKPSKVKKETVKTAEVTEKTPVDDVTQITKKQQENFSATFAKIQALIDAKNFSVAEAQINQELNKNPEQHQLYLLLAQVYREQDDEIATKQLIGHLKQLKLFDIVENIENEYAAAQRQKKEEAEKRIALAAATATVATTALNNDEPTTAKENKASEAEHTTQTTKETTQDTQQHVESTINLEEKEPTTHHQVNETISQDDVKNQQNETNSEKDFSALEFYTTDEEHEKSSPTTNEVEHQNHSQPSVSDQTPEKTHEIKTSQTDSVQNHETDLADFEFSANLSNEEVDYTPKPTQAKTQDLDLDFNFNEEHTETKPVVQDSQDGTHLDFVLEPETQTNKPTQHTDETTDTESNRSFNYSTQSRSVGTLESIQLDTMPVFDDSAASHHAQEKPVEKPDTDIPLDFTFEPEVHETVPSITPVPDQIIEESASTDVLLNQFDELKHLDEAKLNIDLATEYVTIGEYERAQQLLSASHIEFSETQKVKVEQLLNKMAS</sequence>
<evidence type="ECO:0008006" key="5">
    <source>
        <dbReference type="Google" id="ProtNLM"/>
    </source>
</evidence>
<dbReference type="Gene3D" id="1.20.58.2200">
    <property type="match status" value="1"/>
</dbReference>
<organism evidence="3 4">
    <name type="scientific">Acinetobacter boissieri</name>
    <dbReference type="NCBI Taxonomy" id="1219383"/>
    <lineage>
        <taxon>Bacteria</taxon>
        <taxon>Pseudomonadati</taxon>
        <taxon>Pseudomonadota</taxon>
        <taxon>Gammaproteobacteria</taxon>
        <taxon>Moraxellales</taxon>
        <taxon>Moraxellaceae</taxon>
        <taxon>Acinetobacter</taxon>
    </lineage>
</organism>
<feature type="compositionally biased region" description="Polar residues" evidence="2">
    <location>
        <begin position="390"/>
        <end position="400"/>
    </location>
</feature>
<dbReference type="InterPro" id="IPR038440">
    <property type="entry name" value="FimV_C_sf"/>
</dbReference>
<feature type="region of interest" description="Disordered" evidence="2">
    <location>
        <begin position="25"/>
        <end position="50"/>
    </location>
</feature>
<feature type="compositionally biased region" description="Basic and acidic residues" evidence="2">
    <location>
        <begin position="185"/>
        <end position="197"/>
    </location>
</feature>
<feature type="compositionally biased region" description="Basic and acidic residues" evidence="2">
    <location>
        <begin position="261"/>
        <end position="278"/>
    </location>
</feature>
<gene>
    <name evidence="3" type="ORF">SAMN05421733_10778</name>
</gene>
<accession>A0A1G6HWA6</accession>
<feature type="compositionally biased region" description="Low complexity" evidence="2">
    <location>
        <begin position="198"/>
        <end position="210"/>
    </location>
</feature>
<dbReference type="STRING" id="1219383.SAMN05421733_10778"/>
<evidence type="ECO:0000256" key="2">
    <source>
        <dbReference type="SAM" id="MobiDB-lite"/>
    </source>
</evidence>
<dbReference type="AlphaFoldDB" id="A0A1G6HWA6"/>